<evidence type="ECO:0000313" key="3">
    <source>
        <dbReference type="EMBL" id="SED25702.1"/>
    </source>
</evidence>
<dbReference type="RefSeq" id="WP_074992861.1">
    <property type="nucleotide sequence ID" value="NZ_FNTD01000004.1"/>
</dbReference>
<dbReference type="STRING" id="67331.SAMN04490357_4296"/>
<reference evidence="3 4" key="1">
    <citation type="submission" date="2016-10" db="EMBL/GenBank/DDBJ databases">
        <authorList>
            <person name="de Groot N.N."/>
        </authorList>
    </citation>
    <scope>NUCLEOTIDE SEQUENCE [LARGE SCALE GENOMIC DNA]</scope>
    <source>
        <strain evidence="3 4">DSM 40306</strain>
    </source>
</reference>
<evidence type="ECO:0000313" key="4">
    <source>
        <dbReference type="Proteomes" id="UP000182375"/>
    </source>
</evidence>
<evidence type="ECO:0000256" key="1">
    <source>
        <dbReference type="SAM" id="MobiDB-lite"/>
    </source>
</evidence>
<gene>
    <name evidence="3" type="ORF">SAMN04490357_4296</name>
</gene>
<dbReference type="AlphaFoldDB" id="A0A1H4Z658"/>
<feature type="compositionally biased region" description="Pro residues" evidence="1">
    <location>
        <begin position="19"/>
        <end position="46"/>
    </location>
</feature>
<protein>
    <submittedName>
        <fullName evidence="3">Uncharacterized protein</fullName>
    </submittedName>
</protein>
<dbReference type="GeneID" id="95513405"/>
<keyword evidence="2" id="KW-1133">Transmembrane helix</keyword>
<proteinExistence type="predicted"/>
<evidence type="ECO:0000256" key="2">
    <source>
        <dbReference type="SAM" id="Phobius"/>
    </source>
</evidence>
<feature type="compositionally biased region" description="Basic and acidic residues" evidence="1">
    <location>
        <begin position="1"/>
        <end position="11"/>
    </location>
</feature>
<keyword evidence="2" id="KW-0472">Membrane</keyword>
<organism evidence="3 4">
    <name type="scientific">Streptomyces misionensis</name>
    <dbReference type="NCBI Taxonomy" id="67331"/>
    <lineage>
        <taxon>Bacteria</taxon>
        <taxon>Bacillati</taxon>
        <taxon>Actinomycetota</taxon>
        <taxon>Actinomycetes</taxon>
        <taxon>Kitasatosporales</taxon>
        <taxon>Streptomycetaceae</taxon>
        <taxon>Streptomyces</taxon>
    </lineage>
</organism>
<dbReference type="Proteomes" id="UP000182375">
    <property type="component" value="Unassembled WGS sequence"/>
</dbReference>
<feature type="transmembrane region" description="Helical" evidence="2">
    <location>
        <begin position="59"/>
        <end position="81"/>
    </location>
</feature>
<dbReference type="EMBL" id="FNTD01000004">
    <property type="protein sequence ID" value="SED25702.1"/>
    <property type="molecule type" value="Genomic_DNA"/>
</dbReference>
<feature type="region of interest" description="Disordered" evidence="1">
    <location>
        <begin position="1"/>
        <end position="48"/>
    </location>
</feature>
<keyword evidence="2" id="KW-0812">Transmembrane</keyword>
<sequence length="82" mass="8498">MTRRPAPETDRAPLSPGYAIPPPLFPATPVPRPPEPSAPAPAPVAVPPRHRRARGFDGAFVSGVLTLFSLASLLVAIAVVAV</sequence>
<name>A0A1H4Z658_9ACTN</name>
<accession>A0A1H4Z658</accession>